<dbReference type="EMBL" id="PGGK01000002">
    <property type="protein sequence ID" value="TGC10943.1"/>
    <property type="molecule type" value="Genomic_DNA"/>
</dbReference>
<sequence length="301" mass="33218">MCQVPISSYLEKERGPIKITYLLSVFFLIALVLLASGCAGIDEYQSSPSSDTDSKSVSSEDSSYSPEGMAEEAGSGGVGTRSVERKTITTAEMSIEVEDAAFTLERIAEIARDAGGYVSSSSVYALNYDTNARKDGYITVRVPESEYPAFMETVEEFGELSSRSVSAHDVTEEYIDLSARLENLERQETRLADVLNMSVTVEEILSVEKELERVRGEIDSLTGRLEYLDNRIEFSTINIHVTEPRPISQSWGLRDAFSESVQGFISMVNALIILAGYLLPIVIAIMLMGGLFIGIRRVTRR</sequence>
<feature type="region of interest" description="Disordered" evidence="2">
    <location>
        <begin position="45"/>
        <end position="83"/>
    </location>
</feature>
<keyword evidence="1" id="KW-0175">Coiled coil</keyword>
<evidence type="ECO:0000256" key="2">
    <source>
        <dbReference type="SAM" id="MobiDB-lite"/>
    </source>
</evidence>
<accession>A0A4E0PZ70</accession>
<keyword evidence="3" id="KW-1133">Transmembrane helix</keyword>
<keyword evidence="3" id="KW-0812">Transmembrane</keyword>
<proteinExistence type="predicted"/>
<feature type="compositionally biased region" description="Low complexity" evidence="2">
    <location>
        <begin position="46"/>
        <end position="65"/>
    </location>
</feature>
<dbReference type="InterPro" id="IPR025645">
    <property type="entry name" value="DUF4349"/>
</dbReference>
<gene>
    <name evidence="5" type="ORF">CUN85_01955</name>
</gene>
<reference evidence="5 6" key="1">
    <citation type="submission" date="2017-11" db="EMBL/GenBank/DDBJ databases">
        <title>Isolation and Characterization of Methanogenic Archaea from Saline Meromictic Lake at Siberia.</title>
        <authorList>
            <person name="Shen Y."/>
            <person name="Huang H.-H."/>
            <person name="Lai M.-C."/>
            <person name="Chen S.-C."/>
        </authorList>
    </citation>
    <scope>NUCLEOTIDE SEQUENCE [LARGE SCALE GENOMIC DNA]</scope>
    <source>
        <strain evidence="5 6">SY-01</strain>
    </source>
</reference>
<feature type="coiled-coil region" evidence="1">
    <location>
        <begin position="167"/>
        <end position="231"/>
    </location>
</feature>
<evidence type="ECO:0000256" key="1">
    <source>
        <dbReference type="SAM" id="Coils"/>
    </source>
</evidence>
<comment type="caution">
    <text evidence="5">The sequence shown here is derived from an EMBL/GenBank/DDBJ whole genome shotgun (WGS) entry which is preliminary data.</text>
</comment>
<organism evidence="5 6">
    <name type="scientific">Methanolobus halotolerans</name>
    <dbReference type="NCBI Taxonomy" id="2052935"/>
    <lineage>
        <taxon>Archaea</taxon>
        <taxon>Methanobacteriati</taxon>
        <taxon>Methanobacteriota</taxon>
        <taxon>Stenosarchaea group</taxon>
        <taxon>Methanomicrobia</taxon>
        <taxon>Methanosarcinales</taxon>
        <taxon>Methanosarcinaceae</taxon>
        <taxon>Methanolobus</taxon>
    </lineage>
</organism>
<evidence type="ECO:0000313" key="6">
    <source>
        <dbReference type="Proteomes" id="UP000297295"/>
    </source>
</evidence>
<feature type="domain" description="DUF4349" evidence="4">
    <location>
        <begin position="85"/>
        <end position="291"/>
    </location>
</feature>
<evidence type="ECO:0000259" key="4">
    <source>
        <dbReference type="Pfam" id="PF14257"/>
    </source>
</evidence>
<feature type="transmembrane region" description="Helical" evidence="3">
    <location>
        <begin position="270"/>
        <end position="295"/>
    </location>
</feature>
<evidence type="ECO:0000313" key="5">
    <source>
        <dbReference type="EMBL" id="TGC10943.1"/>
    </source>
</evidence>
<evidence type="ECO:0000256" key="3">
    <source>
        <dbReference type="SAM" id="Phobius"/>
    </source>
</evidence>
<feature type="transmembrane region" description="Helical" evidence="3">
    <location>
        <begin position="21"/>
        <end position="42"/>
    </location>
</feature>
<keyword evidence="6" id="KW-1185">Reference proteome</keyword>
<dbReference type="Pfam" id="PF14257">
    <property type="entry name" value="DUF4349"/>
    <property type="match status" value="1"/>
</dbReference>
<dbReference type="Proteomes" id="UP000297295">
    <property type="component" value="Unassembled WGS sequence"/>
</dbReference>
<protein>
    <recommendedName>
        <fullName evidence="4">DUF4349 domain-containing protein</fullName>
    </recommendedName>
</protein>
<keyword evidence="3" id="KW-0472">Membrane</keyword>
<dbReference type="AlphaFoldDB" id="A0A4E0PZ70"/>
<name>A0A4E0PZ70_9EURY</name>